<feature type="domain" description="ABC-2 type transporter transmembrane" evidence="6">
    <location>
        <begin position="16"/>
        <end position="358"/>
    </location>
</feature>
<evidence type="ECO:0000259" key="6">
    <source>
        <dbReference type="Pfam" id="PF12698"/>
    </source>
</evidence>
<feature type="transmembrane region" description="Helical" evidence="5">
    <location>
        <begin position="220"/>
        <end position="240"/>
    </location>
</feature>
<reference evidence="7" key="1">
    <citation type="submission" date="2020-10" db="EMBL/GenBank/DDBJ databases">
        <authorList>
            <person name="Gilroy R."/>
        </authorList>
    </citation>
    <scope>NUCLEOTIDE SEQUENCE</scope>
    <source>
        <strain evidence="7">CHK188-20938</strain>
    </source>
</reference>
<comment type="subcellular location">
    <subcellularLocation>
        <location evidence="1">Membrane</location>
        <topology evidence="1">Multi-pass membrane protein</topology>
    </subcellularLocation>
</comment>
<proteinExistence type="predicted"/>
<sequence length="369" mass="39892">MLHLIRCRMVQILREKSLMFWGLGFPIILATLFYAAFGNLGTESFADIPAAVVTVSENTAFSEYLQELDGSLLSLASMESSEAVQALEDGTVSGIFYEEENPFLTVAGSGIEETLLSSLMESFDRNASILQDIARTCPEQLPAALEALSGYQSYTEAASLGGKTYDSVLEYFFALIAMACFYGTFLGATLSNENNASFSALGARRAIAPVPKAKIVTADMIAGTCIHFSSVLLLLAYLILVLQIELRGNPGMILLICFLGSLSGVSLGAIIGCARIREGFQTLLTVIIPLVLCFLAGLMFAGMKQIIEQNIPLLNRINPAALISDALYCLVVYEDAGRLGTRLALLAAFCLALTVFACLRMRRLRYDSI</sequence>
<evidence type="ECO:0000313" key="8">
    <source>
        <dbReference type="Proteomes" id="UP000824169"/>
    </source>
</evidence>
<dbReference type="EMBL" id="DVOO01000007">
    <property type="protein sequence ID" value="HIV24513.1"/>
    <property type="molecule type" value="Genomic_DNA"/>
</dbReference>
<evidence type="ECO:0000256" key="3">
    <source>
        <dbReference type="ARBA" id="ARBA00022989"/>
    </source>
</evidence>
<feature type="transmembrane region" description="Helical" evidence="5">
    <location>
        <begin position="252"/>
        <end position="271"/>
    </location>
</feature>
<name>A0A9D1P0P9_9FIRM</name>
<evidence type="ECO:0000256" key="5">
    <source>
        <dbReference type="SAM" id="Phobius"/>
    </source>
</evidence>
<dbReference type="GO" id="GO:0016020">
    <property type="term" value="C:membrane"/>
    <property type="evidence" value="ECO:0007669"/>
    <property type="project" value="UniProtKB-SubCell"/>
</dbReference>
<evidence type="ECO:0000256" key="1">
    <source>
        <dbReference type="ARBA" id="ARBA00004141"/>
    </source>
</evidence>
<feature type="transmembrane region" description="Helical" evidence="5">
    <location>
        <begin position="168"/>
        <end position="190"/>
    </location>
</feature>
<gene>
    <name evidence="7" type="ORF">IAB71_01810</name>
</gene>
<reference evidence="7" key="2">
    <citation type="journal article" date="2021" name="PeerJ">
        <title>Extensive microbial diversity within the chicken gut microbiome revealed by metagenomics and culture.</title>
        <authorList>
            <person name="Gilroy R."/>
            <person name="Ravi A."/>
            <person name="Getino M."/>
            <person name="Pursley I."/>
            <person name="Horton D.L."/>
            <person name="Alikhan N.F."/>
            <person name="Baker D."/>
            <person name="Gharbi K."/>
            <person name="Hall N."/>
            <person name="Watson M."/>
            <person name="Adriaenssens E.M."/>
            <person name="Foster-Nyarko E."/>
            <person name="Jarju S."/>
            <person name="Secka A."/>
            <person name="Antonio M."/>
            <person name="Oren A."/>
            <person name="Chaudhuri R.R."/>
            <person name="La Ragione R."/>
            <person name="Hildebrand F."/>
            <person name="Pallen M.J."/>
        </authorList>
    </citation>
    <scope>NUCLEOTIDE SEQUENCE</scope>
    <source>
        <strain evidence="7">CHK188-20938</strain>
    </source>
</reference>
<feature type="transmembrane region" description="Helical" evidence="5">
    <location>
        <begin position="283"/>
        <end position="301"/>
    </location>
</feature>
<comment type="caution">
    <text evidence="7">The sequence shown here is derived from an EMBL/GenBank/DDBJ whole genome shotgun (WGS) entry which is preliminary data.</text>
</comment>
<dbReference type="GO" id="GO:0140359">
    <property type="term" value="F:ABC-type transporter activity"/>
    <property type="evidence" value="ECO:0007669"/>
    <property type="project" value="InterPro"/>
</dbReference>
<dbReference type="AlphaFoldDB" id="A0A9D1P0P9"/>
<feature type="transmembrane region" description="Helical" evidence="5">
    <location>
        <begin position="18"/>
        <end position="37"/>
    </location>
</feature>
<dbReference type="InterPro" id="IPR013525">
    <property type="entry name" value="ABC2_TM"/>
</dbReference>
<keyword evidence="4 5" id="KW-0472">Membrane</keyword>
<accession>A0A9D1P0P9</accession>
<dbReference type="Proteomes" id="UP000824169">
    <property type="component" value="Unassembled WGS sequence"/>
</dbReference>
<organism evidence="7 8">
    <name type="scientific">Candidatus Scatomonas pullistercoris</name>
    <dbReference type="NCBI Taxonomy" id="2840920"/>
    <lineage>
        <taxon>Bacteria</taxon>
        <taxon>Bacillati</taxon>
        <taxon>Bacillota</taxon>
        <taxon>Clostridia</taxon>
        <taxon>Lachnospirales</taxon>
        <taxon>Lachnospiraceae</taxon>
        <taxon>Lachnospiraceae incertae sedis</taxon>
        <taxon>Candidatus Scatomonas</taxon>
    </lineage>
</organism>
<dbReference type="InterPro" id="IPR052902">
    <property type="entry name" value="ABC-2_transporter"/>
</dbReference>
<evidence type="ECO:0000313" key="7">
    <source>
        <dbReference type="EMBL" id="HIV24513.1"/>
    </source>
</evidence>
<keyword evidence="3 5" id="KW-1133">Transmembrane helix</keyword>
<evidence type="ECO:0000256" key="4">
    <source>
        <dbReference type="ARBA" id="ARBA00023136"/>
    </source>
</evidence>
<keyword evidence="2 5" id="KW-0812">Transmembrane</keyword>
<dbReference type="PANTHER" id="PTHR43027">
    <property type="entry name" value="DOXORUBICIN RESISTANCE ABC TRANSPORTER PERMEASE PROTEIN DRRC-RELATED"/>
    <property type="match status" value="1"/>
</dbReference>
<dbReference type="PANTHER" id="PTHR43027:SF1">
    <property type="entry name" value="DOXORUBICIN RESISTANCE ABC TRANSPORTER PERMEASE PROTEIN DRRC-RELATED"/>
    <property type="match status" value="1"/>
</dbReference>
<dbReference type="Pfam" id="PF12698">
    <property type="entry name" value="ABC2_membrane_3"/>
    <property type="match status" value="1"/>
</dbReference>
<feature type="transmembrane region" description="Helical" evidence="5">
    <location>
        <begin position="339"/>
        <end position="359"/>
    </location>
</feature>
<protein>
    <submittedName>
        <fullName evidence="7">ABC transporter permease</fullName>
    </submittedName>
</protein>
<evidence type="ECO:0000256" key="2">
    <source>
        <dbReference type="ARBA" id="ARBA00022692"/>
    </source>
</evidence>